<dbReference type="EMBL" id="CDSC02000083">
    <property type="protein sequence ID" value="SEH66411.1"/>
    <property type="molecule type" value="Genomic_DNA"/>
</dbReference>
<dbReference type="AlphaFoldDB" id="A0A1H6K0H6"/>
<gene>
    <name evidence="1" type="ORF">BAZSYMA_ACONTIG00585_1</name>
</gene>
<organism evidence="1 2">
    <name type="scientific">Bathymodiolus azoricus thioautotrophic gill symbiont</name>
    <dbReference type="NCBI Taxonomy" id="235205"/>
    <lineage>
        <taxon>Bacteria</taxon>
        <taxon>Pseudomonadati</taxon>
        <taxon>Pseudomonadota</taxon>
        <taxon>Gammaproteobacteria</taxon>
        <taxon>sulfur-oxidizing symbionts</taxon>
    </lineage>
</organism>
<accession>A0A1H6K0H6</accession>
<reference evidence="2" key="1">
    <citation type="submission" date="2016-06" db="EMBL/GenBank/DDBJ databases">
        <authorList>
            <person name="Petersen J."/>
            <person name="Sayavedra L."/>
        </authorList>
    </citation>
    <scope>NUCLEOTIDE SEQUENCE [LARGE SCALE GENOMIC DNA]</scope>
    <source>
        <strain evidence="2">BazSymA</strain>
    </source>
</reference>
<proteinExistence type="predicted"/>
<evidence type="ECO:0000313" key="2">
    <source>
        <dbReference type="Proteomes" id="UP000198988"/>
    </source>
</evidence>
<protein>
    <submittedName>
        <fullName evidence="1">Uncharacterized protein</fullName>
    </submittedName>
</protein>
<sequence length="40" mass="4602">MLTIQYDATIECVVKSSNKTQRRTFSTTAITQHRKNLTIC</sequence>
<name>A0A1H6K0H6_9GAMM</name>
<evidence type="ECO:0000313" key="1">
    <source>
        <dbReference type="EMBL" id="SEH66411.1"/>
    </source>
</evidence>
<dbReference type="Proteomes" id="UP000198988">
    <property type="component" value="Unassembled WGS sequence"/>
</dbReference>